<protein>
    <submittedName>
        <fullName evidence="2">Uncharacterized protein</fullName>
    </submittedName>
</protein>
<dbReference type="InterPro" id="IPR004320">
    <property type="entry name" value="BPS1_pln"/>
</dbReference>
<keyword evidence="1" id="KW-0175">Coiled coil</keyword>
<dbReference type="GO" id="GO:0048367">
    <property type="term" value="P:shoot system development"/>
    <property type="evidence" value="ECO:0007669"/>
    <property type="project" value="InterPro"/>
</dbReference>
<proteinExistence type="predicted"/>
<accession>A0A2H5P150</accession>
<feature type="coiled-coil region" evidence="1">
    <location>
        <begin position="88"/>
        <end position="115"/>
    </location>
</feature>
<evidence type="ECO:0000313" key="3">
    <source>
        <dbReference type="Proteomes" id="UP000236630"/>
    </source>
</evidence>
<dbReference type="Proteomes" id="UP000236630">
    <property type="component" value="Unassembled WGS sequence"/>
</dbReference>
<dbReference type="PANTHER" id="PTHR33070:SF129">
    <property type="entry name" value="DUF241 DOMAIN PROTEIN"/>
    <property type="match status" value="1"/>
</dbReference>
<organism evidence="2 3">
    <name type="scientific">Citrus unshiu</name>
    <name type="common">Satsuma mandarin</name>
    <name type="synonym">Citrus nobilis var. unshiu</name>
    <dbReference type="NCBI Taxonomy" id="55188"/>
    <lineage>
        <taxon>Eukaryota</taxon>
        <taxon>Viridiplantae</taxon>
        <taxon>Streptophyta</taxon>
        <taxon>Embryophyta</taxon>
        <taxon>Tracheophyta</taxon>
        <taxon>Spermatophyta</taxon>
        <taxon>Magnoliopsida</taxon>
        <taxon>eudicotyledons</taxon>
        <taxon>Gunneridae</taxon>
        <taxon>Pentapetalae</taxon>
        <taxon>rosids</taxon>
        <taxon>malvids</taxon>
        <taxon>Sapindales</taxon>
        <taxon>Rutaceae</taxon>
        <taxon>Aurantioideae</taxon>
        <taxon>Citrus</taxon>
    </lineage>
</organism>
<dbReference type="EMBL" id="BDQV01000031">
    <property type="protein sequence ID" value="GAY46107.1"/>
    <property type="molecule type" value="Genomic_DNA"/>
</dbReference>
<gene>
    <name evidence="2" type="ORF">CUMW_094430</name>
</gene>
<comment type="caution">
    <text evidence="2">The sequence shown here is derived from an EMBL/GenBank/DDBJ whole genome shotgun (WGS) entry which is preliminary data.</text>
</comment>
<sequence length="129" mass="14275">MKQAIHKAFGNLKGMDNKFSNLINQEHVSILKEVEAVTLAAFESLMSLISGPKIPPKKIGLSLISKLIRSKMVDAALTTILSHRTSNSDNIQNQFKELESSIQDLKEGLESLSRRLIKAGVSLLNILNY</sequence>
<dbReference type="PANTHER" id="PTHR33070">
    <property type="entry name" value="OS06G0725500 PROTEIN"/>
    <property type="match status" value="1"/>
</dbReference>
<dbReference type="AlphaFoldDB" id="A0A2H5P150"/>
<reference evidence="2 3" key="1">
    <citation type="journal article" date="2017" name="Front. Genet.">
        <title>Draft sequencing of the heterozygous diploid genome of Satsuma (Citrus unshiu Marc.) using a hybrid assembly approach.</title>
        <authorList>
            <person name="Shimizu T."/>
            <person name="Tanizawa Y."/>
            <person name="Mochizuki T."/>
            <person name="Nagasaki H."/>
            <person name="Yoshioka T."/>
            <person name="Toyoda A."/>
            <person name="Fujiyama A."/>
            <person name="Kaminuma E."/>
            <person name="Nakamura Y."/>
        </authorList>
    </citation>
    <scope>NUCLEOTIDE SEQUENCE [LARGE SCALE GENOMIC DNA]</scope>
    <source>
        <strain evidence="3">cv. Miyagawa wase</strain>
    </source>
</reference>
<dbReference type="Pfam" id="PF03087">
    <property type="entry name" value="BPS1"/>
    <property type="match status" value="1"/>
</dbReference>
<evidence type="ECO:0000313" key="2">
    <source>
        <dbReference type="EMBL" id="GAY46107.1"/>
    </source>
</evidence>
<keyword evidence="3" id="KW-1185">Reference proteome</keyword>
<name>A0A2H5P150_CITUN</name>
<dbReference type="GO" id="GO:0048364">
    <property type="term" value="P:root development"/>
    <property type="evidence" value="ECO:0007669"/>
    <property type="project" value="InterPro"/>
</dbReference>
<evidence type="ECO:0000256" key="1">
    <source>
        <dbReference type="SAM" id="Coils"/>
    </source>
</evidence>